<sequence length="506" mass="55623">MKLKKMGALSLALAMTVTAITGCAMPSTGGDSTTAAQTQEKTEAPSKDNSSDTTAAESDEKITLRIVDWSDSSLARREEFNKKYMEDHPNITIEYTMLTIDQFKNTIVTMIKSGDGPDLFPIPTGMTLSTALKEEWYQPMNDYVTDEFLDTLDPSVFEEGVTMKGEELYTIPENMPVVNCLFFYNKDVLDQAGVTKVPETYSEFADACKKITDTGNGEIFGLIEGGKQLNRLDILARSLAAVGGGKIAPNAKVLTVDGKAPYDSEAMNEAMALMEQLVSDGSIHPDTVNISAPEAREMFAQGQAGFLCQGMWCIPPWAQSYPDLNYGVMAVPVPDSGAKGGVQQVESAPWMGLYKQSKHPKEAAEYLMALFDEDYGYQSGCVSDGNYVSIVPSVNEKYMTNEVMKQYYEIASEIAKIVPAATTRDEKAYDFYAEVKDVQPSLGAILQGVISQSITDYSSELKKLSEASTVEWQRASEAVGLDYSTFDFPNWDPMKDYTEADYEALK</sequence>
<feature type="signal peptide" evidence="2">
    <location>
        <begin position="1"/>
        <end position="19"/>
    </location>
</feature>
<gene>
    <name evidence="3" type="ORF">GNE07_29510</name>
</gene>
<evidence type="ECO:0000313" key="4">
    <source>
        <dbReference type="Proteomes" id="UP000434223"/>
    </source>
</evidence>
<dbReference type="SUPFAM" id="SSF53850">
    <property type="entry name" value="Periplasmic binding protein-like II"/>
    <property type="match status" value="1"/>
</dbReference>
<protein>
    <submittedName>
        <fullName evidence="3">Extracellular solute-binding protein</fullName>
    </submittedName>
</protein>
<dbReference type="RefSeq" id="WP_022030668.1">
    <property type="nucleotide sequence ID" value="NZ_CZAZ01000074.1"/>
</dbReference>
<feature type="chain" id="PRO_5043454842" evidence="2">
    <location>
        <begin position="20"/>
        <end position="506"/>
    </location>
</feature>
<keyword evidence="2" id="KW-0732">Signal</keyword>
<feature type="region of interest" description="Disordered" evidence="1">
    <location>
        <begin position="28"/>
        <end position="58"/>
    </location>
</feature>
<reference evidence="3 4" key="1">
    <citation type="submission" date="2019-09" db="EMBL/GenBank/DDBJ databases">
        <title>Draft genome sequencing of Hungatella hathewayi 123Y-2.</title>
        <authorList>
            <person name="Lv Q."/>
            <person name="Li S."/>
        </authorList>
    </citation>
    <scope>NUCLEOTIDE SEQUENCE [LARGE SCALE GENOMIC DNA]</scope>
    <source>
        <strain evidence="3 4">123Y-2</strain>
    </source>
</reference>
<feature type="compositionally biased region" description="Basic and acidic residues" evidence="1">
    <location>
        <begin position="40"/>
        <end position="50"/>
    </location>
</feature>
<proteinExistence type="predicted"/>
<dbReference type="AlphaFoldDB" id="A0AAW9WRL8"/>
<organism evidence="3 4">
    <name type="scientific">Hungatella hathewayi</name>
    <dbReference type="NCBI Taxonomy" id="154046"/>
    <lineage>
        <taxon>Bacteria</taxon>
        <taxon>Bacillati</taxon>
        <taxon>Bacillota</taxon>
        <taxon>Clostridia</taxon>
        <taxon>Lachnospirales</taxon>
        <taxon>Lachnospiraceae</taxon>
        <taxon>Hungatella</taxon>
    </lineage>
</organism>
<dbReference type="Proteomes" id="UP000434223">
    <property type="component" value="Unassembled WGS sequence"/>
</dbReference>
<dbReference type="PANTHER" id="PTHR43649:SF12">
    <property type="entry name" value="DIACETYLCHITOBIOSE BINDING PROTEIN DASA"/>
    <property type="match status" value="1"/>
</dbReference>
<evidence type="ECO:0000256" key="2">
    <source>
        <dbReference type="SAM" id="SignalP"/>
    </source>
</evidence>
<name>A0AAW9WRL8_9FIRM</name>
<dbReference type="PROSITE" id="PS51257">
    <property type="entry name" value="PROKAR_LIPOPROTEIN"/>
    <property type="match status" value="1"/>
</dbReference>
<dbReference type="Gene3D" id="3.40.190.10">
    <property type="entry name" value="Periplasmic binding protein-like II"/>
    <property type="match status" value="1"/>
</dbReference>
<dbReference type="PANTHER" id="PTHR43649">
    <property type="entry name" value="ARABINOSE-BINDING PROTEIN-RELATED"/>
    <property type="match status" value="1"/>
</dbReference>
<comment type="caution">
    <text evidence="3">The sequence shown here is derived from an EMBL/GenBank/DDBJ whole genome shotgun (WGS) entry which is preliminary data.</text>
</comment>
<dbReference type="EMBL" id="WNME01000051">
    <property type="protein sequence ID" value="MUB67157.1"/>
    <property type="molecule type" value="Genomic_DNA"/>
</dbReference>
<accession>A0AAW9WRL8</accession>
<dbReference type="InterPro" id="IPR050490">
    <property type="entry name" value="Bact_solute-bd_prot1"/>
</dbReference>
<evidence type="ECO:0000256" key="1">
    <source>
        <dbReference type="SAM" id="MobiDB-lite"/>
    </source>
</evidence>
<dbReference type="InterPro" id="IPR006059">
    <property type="entry name" value="SBP"/>
</dbReference>
<dbReference type="Pfam" id="PF01547">
    <property type="entry name" value="SBP_bac_1"/>
    <property type="match status" value="1"/>
</dbReference>
<evidence type="ECO:0000313" key="3">
    <source>
        <dbReference type="EMBL" id="MUB67157.1"/>
    </source>
</evidence>